<keyword evidence="6" id="KW-1185">Reference proteome</keyword>
<dbReference type="GeneID" id="95356395"/>
<feature type="domain" description="SMP-30/Gluconolactonase/LRE-like region" evidence="4">
    <location>
        <begin position="18"/>
        <end position="259"/>
    </location>
</feature>
<gene>
    <name evidence="5" type="ORF">GCM10018781_60690</name>
</gene>
<dbReference type="GO" id="GO:0019853">
    <property type="term" value="P:L-ascorbic acid biosynthetic process"/>
    <property type="evidence" value="ECO:0007669"/>
    <property type="project" value="TreeGrafter"/>
</dbReference>
<dbReference type="PANTHER" id="PTHR10907:SF47">
    <property type="entry name" value="REGUCALCIN"/>
    <property type="match status" value="1"/>
</dbReference>
<evidence type="ECO:0000256" key="1">
    <source>
        <dbReference type="ARBA" id="ARBA00008853"/>
    </source>
</evidence>
<dbReference type="PANTHER" id="PTHR10907">
    <property type="entry name" value="REGUCALCIN"/>
    <property type="match status" value="1"/>
</dbReference>
<dbReference type="GO" id="GO:0005509">
    <property type="term" value="F:calcium ion binding"/>
    <property type="evidence" value="ECO:0007669"/>
    <property type="project" value="TreeGrafter"/>
</dbReference>
<protein>
    <submittedName>
        <fullName evidence="5">Calcium-binding protein</fullName>
    </submittedName>
</protein>
<evidence type="ECO:0000256" key="3">
    <source>
        <dbReference type="PIRSR" id="PIRSR605511-2"/>
    </source>
</evidence>
<evidence type="ECO:0000313" key="6">
    <source>
        <dbReference type="Proteomes" id="UP000617734"/>
    </source>
</evidence>
<dbReference type="Pfam" id="PF08450">
    <property type="entry name" value="SGL"/>
    <property type="match status" value="1"/>
</dbReference>
<dbReference type="Proteomes" id="UP000617734">
    <property type="component" value="Unassembled WGS sequence"/>
</dbReference>
<evidence type="ECO:0000313" key="5">
    <source>
        <dbReference type="EMBL" id="GHH80438.1"/>
    </source>
</evidence>
<dbReference type="InterPro" id="IPR011042">
    <property type="entry name" value="6-blade_b-propeller_TolB-like"/>
</dbReference>
<keyword evidence="3" id="KW-0479">Metal-binding</keyword>
<dbReference type="EMBL" id="BNBO01000047">
    <property type="protein sequence ID" value="GHH80438.1"/>
    <property type="molecule type" value="Genomic_DNA"/>
</dbReference>
<dbReference type="SUPFAM" id="SSF63829">
    <property type="entry name" value="Calcium-dependent phosphotriesterase"/>
    <property type="match status" value="1"/>
</dbReference>
<accession>A0A919G9E7</accession>
<feature type="binding site" evidence="3">
    <location>
        <position position="154"/>
    </location>
    <ligand>
        <name>a divalent metal cation</name>
        <dbReference type="ChEBI" id="CHEBI:60240"/>
    </ligand>
</feature>
<feature type="binding site" evidence="3">
    <location>
        <position position="107"/>
    </location>
    <ligand>
        <name>substrate</name>
    </ligand>
</feature>
<feature type="active site" description="Proton donor/acceptor" evidence="2">
    <location>
        <position position="201"/>
    </location>
</feature>
<reference evidence="5" key="1">
    <citation type="journal article" date="2014" name="Int. J. Syst. Evol. Microbiol.">
        <title>Complete genome sequence of Corynebacterium casei LMG S-19264T (=DSM 44701T), isolated from a smear-ripened cheese.</title>
        <authorList>
            <consortium name="US DOE Joint Genome Institute (JGI-PGF)"/>
            <person name="Walter F."/>
            <person name="Albersmeier A."/>
            <person name="Kalinowski J."/>
            <person name="Ruckert C."/>
        </authorList>
    </citation>
    <scope>NUCLEOTIDE SEQUENCE</scope>
    <source>
        <strain evidence="5">JCM 4646</strain>
    </source>
</reference>
<comment type="cofactor">
    <cofactor evidence="3">
        <name>Zn(2+)</name>
        <dbReference type="ChEBI" id="CHEBI:29105"/>
    </cofactor>
    <text evidence="3">Binds 1 divalent metal cation per subunit.</text>
</comment>
<dbReference type="RefSeq" id="WP_190214113.1">
    <property type="nucleotide sequence ID" value="NZ_BNBO01000047.1"/>
</dbReference>
<organism evidence="5 6">
    <name type="scientific">Kitasatospora indigofera</name>
    <dbReference type="NCBI Taxonomy" id="67307"/>
    <lineage>
        <taxon>Bacteria</taxon>
        <taxon>Bacillati</taxon>
        <taxon>Actinomycetota</taxon>
        <taxon>Actinomycetes</taxon>
        <taxon>Kitasatosporales</taxon>
        <taxon>Streptomycetaceae</taxon>
        <taxon>Kitasatospora</taxon>
    </lineage>
</organism>
<comment type="similarity">
    <text evidence="1">Belongs to the SMP-30/CGR1 family.</text>
</comment>
<evidence type="ECO:0000259" key="4">
    <source>
        <dbReference type="Pfam" id="PF08450"/>
    </source>
</evidence>
<feature type="binding site" evidence="3">
    <location>
        <position position="20"/>
    </location>
    <ligand>
        <name>a divalent metal cation</name>
        <dbReference type="ChEBI" id="CHEBI:60240"/>
    </ligand>
</feature>
<dbReference type="InterPro" id="IPR005511">
    <property type="entry name" value="SMP-30"/>
</dbReference>
<feature type="binding site" evidence="3">
    <location>
        <position position="105"/>
    </location>
    <ligand>
        <name>substrate</name>
    </ligand>
</feature>
<proteinExistence type="inferred from homology"/>
<evidence type="ECO:0000256" key="2">
    <source>
        <dbReference type="PIRSR" id="PIRSR605511-1"/>
    </source>
</evidence>
<name>A0A919G9E7_9ACTN</name>
<dbReference type="Gene3D" id="2.120.10.30">
    <property type="entry name" value="TolB, C-terminal domain"/>
    <property type="match status" value="1"/>
</dbReference>
<dbReference type="GO" id="GO:0004341">
    <property type="term" value="F:gluconolactonase activity"/>
    <property type="evidence" value="ECO:0007669"/>
    <property type="project" value="TreeGrafter"/>
</dbReference>
<sequence length="290" mass="30171">MAPEPTPIAVHAPGGYDLAEGARWVDGRLVFVDIPTGRLLELAPDSPHTPREILRLDVPLGAVAPVAGRPGHWIAAAGTGIALLTPHGPVRWLARPEDDSPVPTRMNDGVCDPAGRFWAGSMSHSGTVPGAGSLYRTDPDGSVHRVLSGLTVANGPAFTFDAALLYLADSATATIHRLTLDPDGNPTRTEEFTRLADGAPDGMTVDTEGCLWVAAWDGAAVHRYHPDGALLDTLRLPTPRPTSVCLCPEGGRLLITTARQGLSGDAGPAGSILAVPVDAAAPPAAAFRMH</sequence>
<feature type="binding site" evidence="3">
    <location>
        <position position="201"/>
    </location>
    <ligand>
        <name>a divalent metal cation</name>
        <dbReference type="ChEBI" id="CHEBI:60240"/>
    </ligand>
</feature>
<dbReference type="InterPro" id="IPR013658">
    <property type="entry name" value="SGL"/>
</dbReference>
<dbReference type="AlphaFoldDB" id="A0A919G9E7"/>
<dbReference type="PRINTS" id="PR01790">
    <property type="entry name" value="SMP30FAMILY"/>
</dbReference>
<comment type="caution">
    <text evidence="5">The sequence shown here is derived from an EMBL/GenBank/DDBJ whole genome shotgun (WGS) entry which is preliminary data.</text>
</comment>
<reference evidence="5" key="2">
    <citation type="submission" date="2020-09" db="EMBL/GenBank/DDBJ databases">
        <authorList>
            <person name="Sun Q."/>
            <person name="Ohkuma M."/>
        </authorList>
    </citation>
    <scope>NUCLEOTIDE SEQUENCE</scope>
    <source>
        <strain evidence="5">JCM 4646</strain>
    </source>
</reference>
<keyword evidence="3" id="KW-0862">Zinc</keyword>